<proteinExistence type="predicted"/>
<feature type="compositionally biased region" description="Polar residues" evidence="1">
    <location>
        <begin position="190"/>
        <end position="208"/>
    </location>
</feature>
<feature type="compositionally biased region" description="Polar residues" evidence="1">
    <location>
        <begin position="227"/>
        <end position="237"/>
    </location>
</feature>
<organism evidence="2 3">
    <name type="scientific">Sphagnum jensenii</name>
    <dbReference type="NCBI Taxonomy" id="128206"/>
    <lineage>
        <taxon>Eukaryota</taxon>
        <taxon>Viridiplantae</taxon>
        <taxon>Streptophyta</taxon>
        <taxon>Embryophyta</taxon>
        <taxon>Bryophyta</taxon>
        <taxon>Sphagnophytina</taxon>
        <taxon>Sphagnopsida</taxon>
        <taxon>Sphagnales</taxon>
        <taxon>Sphagnaceae</taxon>
        <taxon>Sphagnum</taxon>
    </lineage>
</organism>
<name>A0ABP0WXH6_9BRYO</name>
<feature type="region of interest" description="Disordered" evidence="1">
    <location>
        <begin position="16"/>
        <end position="41"/>
    </location>
</feature>
<gene>
    <name evidence="2" type="ORF">CSSPJE1EN1_LOCUS16605</name>
</gene>
<dbReference type="EMBL" id="OZ020099">
    <property type="protein sequence ID" value="CAK9271127.1"/>
    <property type="molecule type" value="Genomic_DNA"/>
</dbReference>
<feature type="compositionally biased region" description="Basic and acidic residues" evidence="1">
    <location>
        <begin position="16"/>
        <end position="28"/>
    </location>
</feature>
<evidence type="ECO:0000313" key="2">
    <source>
        <dbReference type="EMBL" id="CAK9271127.1"/>
    </source>
</evidence>
<dbReference type="Proteomes" id="UP001497444">
    <property type="component" value="Chromosome 4"/>
</dbReference>
<keyword evidence="3" id="KW-1185">Reference proteome</keyword>
<feature type="compositionally biased region" description="Low complexity" evidence="1">
    <location>
        <begin position="155"/>
        <end position="189"/>
    </location>
</feature>
<protein>
    <submittedName>
        <fullName evidence="2">Uncharacterized protein</fullName>
    </submittedName>
</protein>
<reference evidence="2" key="1">
    <citation type="submission" date="2024-02" db="EMBL/GenBank/DDBJ databases">
        <authorList>
            <consortium name="ELIXIR-Norway"/>
            <consortium name="Elixir Norway"/>
        </authorList>
    </citation>
    <scope>NUCLEOTIDE SEQUENCE</scope>
</reference>
<feature type="region of interest" description="Disordered" evidence="1">
    <location>
        <begin position="106"/>
        <end position="254"/>
    </location>
</feature>
<evidence type="ECO:0000313" key="3">
    <source>
        <dbReference type="Proteomes" id="UP001497444"/>
    </source>
</evidence>
<accession>A0ABP0WXH6</accession>
<evidence type="ECO:0000256" key="1">
    <source>
        <dbReference type="SAM" id="MobiDB-lite"/>
    </source>
</evidence>
<sequence length="254" mass="26648">MVKGASNLWLFFPNSTKKDATASDKNSPHDASVTMDGRVPLSPRTNIAAGSGAQQQPKMELLATLRGKKGGCGPGSSGLSSHKFQHCENVDSSSNLSYTAAAASTPDAKQLHFPPPATPKSNVKKRLGWNPKQQLPNEQDSGALSRFEAKANNPVSDSASSTSSDVSTTASLNGSSSSLQSVHGISSSSADNSQSTPPSRQGNSTLQDPTLELQAGEQCVLRFSKPTAASSYPSFTRPSPRASRYGSRILPRES</sequence>
<feature type="compositionally biased region" description="Polar residues" evidence="1">
    <location>
        <begin position="131"/>
        <end position="142"/>
    </location>
</feature>